<gene>
    <name evidence="2" type="ORF">FHX81_5176</name>
</gene>
<keyword evidence="3" id="KW-1185">Reference proteome</keyword>
<reference evidence="2 3" key="1">
    <citation type="submission" date="2019-06" db="EMBL/GenBank/DDBJ databases">
        <title>Sequencing the genomes of 1000 actinobacteria strains.</title>
        <authorList>
            <person name="Klenk H.-P."/>
        </authorList>
    </citation>
    <scope>NUCLEOTIDE SEQUENCE [LARGE SCALE GENOMIC DNA]</scope>
    <source>
        <strain evidence="2 3">DSM 45456</strain>
    </source>
</reference>
<accession>A0A543JIX6</accession>
<sequence>MTGTTTAAPVVERTRVGWGDLAWLTWRQHRWAIVCLLGASAAAILLALGLAWYVGATGDTSHMVGRWRFVGLGQSLMLAPVAFGLAVAVFWAAPLLSREYEQRTHLMVWSQDVSPTRWLAGKVLALGVPAVAAAAGVGLAVRTMVVSTNTAMSEYSPLRPFEMPVYETAPLLQFSYAAFGFGLGLAISAVTRRTVLSMGLTLVSFIAVRVVVSGLWRPHFQEPLRVVEPYDPTYAQSWSLVDSGALTVDSGFSDADGNEVPFPAECSDLADNLDYTRCVQEKNVLLFTDYHPEDRLVPFQLFESAIFTALAAALFALAFTWVRRARRV</sequence>
<dbReference type="OrthoDB" id="3579673at2"/>
<proteinExistence type="predicted"/>
<comment type="caution">
    <text evidence="2">The sequence shown here is derived from an EMBL/GenBank/DDBJ whole genome shotgun (WGS) entry which is preliminary data.</text>
</comment>
<feature type="transmembrane region" description="Helical" evidence="1">
    <location>
        <begin position="31"/>
        <end position="55"/>
    </location>
</feature>
<feature type="transmembrane region" description="Helical" evidence="1">
    <location>
        <begin position="75"/>
        <end position="97"/>
    </location>
</feature>
<protein>
    <recommendedName>
        <fullName evidence="4">ABC-2 family transporter</fullName>
    </recommendedName>
</protein>
<feature type="transmembrane region" description="Helical" evidence="1">
    <location>
        <begin position="301"/>
        <end position="322"/>
    </location>
</feature>
<organism evidence="2 3">
    <name type="scientific">Saccharothrix saharensis</name>
    <dbReference type="NCBI Taxonomy" id="571190"/>
    <lineage>
        <taxon>Bacteria</taxon>
        <taxon>Bacillati</taxon>
        <taxon>Actinomycetota</taxon>
        <taxon>Actinomycetes</taxon>
        <taxon>Pseudonocardiales</taxon>
        <taxon>Pseudonocardiaceae</taxon>
        <taxon>Saccharothrix</taxon>
    </lineage>
</organism>
<evidence type="ECO:0008006" key="4">
    <source>
        <dbReference type="Google" id="ProtNLM"/>
    </source>
</evidence>
<dbReference type="EMBL" id="VFPP01000001">
    <property type="protein sequence ID" value="TQM82765.1"/>
    <property type="molecule type" value="Genomic_DNA"/>
</dbReference>
<keyword evidence="1" id="KW-0812">Transmembrane</keyword>
<feature type="transmembrane region" description="Helical" evidence="1">
    <location>
        <begin position="194"/>
        <end position="216"/>
    </location>
</feature>
<name>A0A543JIX6_9PSEU</name>
<evidence type="ECO:0000313" key="3">
    <source>
        <dbReference type="Proteomes" id="UP000316628"/>
    </source>
</evidence>
<evidence type="ECO:0000313" key="2">
    <source>
        <dbReference type="EMBL" id="TQM82765.1"/>
    </source>
</evidence>
<keyword evidence="1" id="KW-0472">Membrane</keyword>
<keyword evidence="1" id="KW-1133">Transmembrane helix</keyword>
<dbReference type="RefSeq" id="WP_141980556.1">
    <property type="nucleotide sequence ID" value="NZ_VFPP01000001.1"/>
</dbReference>
<feature type="transmembrane region" description="Helical" evidence="1">
    <location>
        <begin position="118"/>
        <end position="145"/>
    </location>
</feature>
<dbReference type="AlphaFoldDB" id="A0A543JIX6"/>
<dbReference type="Proteomes" id="UP000316628">
    <property type="component" value="Unassembled WGS sequence"/>
</dbReference>
<evidence type="ECO:0000256" key="1">
    <source>
        <dbReference type="SAM" id="Phobius"/>
    </source>
</evidence>
<feature type="transmembrane region" description="Helical" evidence="1">
    <location>
        <begin position="165"/>
        <end position="187"/>
    </location>
</feature>